<keyword evidence="3" id="KW-0808">Transferase</keyword>
<dbReference type="RefSeq" id="WP_071381083.1">
    <property type="nucleotide sequence ID" value="NZ_MLYO01000023.1"/>
</dbReference>
<dbReference type="Proteomes" id="UP000179642">
    <property type="component" value="Unassembled WGS sequence"/>
</dbReference>
<proteinExistence type="inferred from homology"/>
<accession>A0A1S2QGN6</accession>
<reference evidence="4 5" key="1">
    <citation type="submission" date="2016-10" db="EMBL/GenBank/DDBJ databases">
        <title>Genome sequence of Streptomyces sp. MUSC 1.</title>
        <authorList>
            <person name="Lee L.-H."/>
            <person name="Ser H.-L."/>
            <person name="Law J.W.-F."/>
        </authorList>
    </citation>
    <scope>NUCLEOTIDE SEQUENCE [LARGE SCALE GENOMIC DNA]</scope>
    <source>
        <strain evidence="4 5">MUSC 1</strain>
    </source>
</reference>
<protein>
    <recommendedName>
        <fullName evidence="6">Dimethylallyltranstransferase</fullName>
    </recommendedName>
</protein>
<evidence type="ECO:0000256" key="2">
    <source>
        <dbReference type="ARBA" id="ARBA00022842"/>
    </source>
</evidence>
<dbReference type="GO" id="GO:0046872">
    <property type="term" value="F:metal ion binding"/>
    <property type="evidence" value="ECO:0007669"/>
    <property type="project" value="UniProtKB-KW"/>
</dbReference>
<keyword evidence="5" id="KW-1185">Reference proteome</keyword>
<dbReference type="GO" id="GO:0004659">
    <property type="term" value="F:prenyltransferase activity"/>
    <property type="evidence" value="ECO:0007669"/>
    <property type="project" value="InterPro"/>
</dbReference>
<dbReference type="EMBL" id="MLYO01000023">
    <property type="protein sequence ID" value="OIK05298.1"/>
    <property type="molecule type" value="Genomic_DNA"/>
</dbReference>
<evidence type="ECO:0000256" key="3">
    <source>
        <dbReference type="RuleBase" id="RU004466"/>
    </source>
</evidence>
<dbReference type="Pfam" id="PF00348">
    <property type="entry name" value="polyprenyl_synt"/>
    <property type="match status" value="1"/>
</dbReference>
<comment type="similarity">
    <text evidence="3">Belongs to the FPP/GGPP synthase family.</text>
</comment>
<keyword evidence="2" id="KW-0460">Magnesium</keyword>
<evidence type="ECO:0000256" key="1">
    <source>
        <dbReference type="ARBA" id="ARBA00022723"/>
    </source>
</evidence>
<evidence type="ECO:0008006" key="6">
    <source>
        <dbReference type="Google" id="ProtNLM"/>
    </source>
</evidence>
<sequence length="347" mass="36909">MTPTALAPDTRAAWPLLERYQQLTGPRLRHAVERLTEPVRTVARYHFGWCDEHGDPDDAGWGKGVRGALVLAAAQAVGGPPDQALSSATAVELVHNFSLLHDDLMDGDRMRRGRRTAWSVFGEAQAVLAGDALLALALDTLACAPPPPVNSAATQEMCRALLHLVAGQGSDLAFEKRQEVSPQECLTMAAGKTASLLAAACALGALSANGTADQVAALREFGHQVGMAFQLVDDLLGIWGDTRATGKVTGGDLRRHKKSLPVVAALHGGSEAGRRLAELYRLPRPLDEAHVARAARLVEDAGGRAWAERQAALAWQRAMDQLAHASLGPDATQDLLALATLIAHRDR</sequence>
<dbReference type="OrthoDB" id="4497239at2"/>
<dbReference type="InterPro" id="IPR008949">
    <property type="entry name" value="Isoprenoid_synthase_dom_sf"/>
</dbReference>
<evidence type="ECO:0000313" key="5">
    <source>
        <dbReference type="Proteomes" id="UP000179642"/>
    </source>
</evidence>
<organism evidence="4 5">
    <name type="scientific">Streptomyces monashensis</name>
    <dbReference type="NCBI Taxonomy" id="1678012"/>
    <lineage>
        <taxon>Bacteria</taxon>
        <taxon>Bacillati</taxon>
        <taxon>Actinomycetota</taxon>
        <taxon>Actinomycetes</taxon>
        <taxon>Kitasatosporales</taxon>
        <taxon>Streptomycetaceae</taxon>
        <taxon>Streptomyces</taxon>
    </lineage>
</organism>
<dbReference type="GO" id="GO:0008299">
    <property type="term" value="P:isoprenoid biosynthetic process"/>
    <property type="evidence" value="ECO:0007669"/>
    <property type="project" value="InterPro"/>
</dbReference>
<dbReference type="SUPFAM" id="SSF48576">
    <property type="entry name" value="Terpenoid synthases"/>
    <property type="match status" value="1"/>
</dbReference>
<dbReference type="InterPro" id="IPR000092">
    <property type="entry name" value="Polyprenyl_synt"/>
</dbReference>
<dbReference type="Gene3D" id="1.10.600.10">
    <property type="entry name" value="Farnesyl Diphosphate Synthase"/>
    <property type="match status" value="1"/>
</dbReference>
<evidence type="ECO:0000313" key="4">
    <source>
        <dbReference type="EMBL" id="OIK05298.1"/>
    </source>
</evidence>
<dbReference type="PROSITE" id="PS00723">
    <property type="entry name" value="POLYPRENYL_SYNTHASE_1"/>
    <property type="match status" value="1"/>
</dbReference>
<dbReference type="SFLD" id="SFLDS00005">
    <property type="entry name" value="Isoprenoid_Synthase_Type_I"/>
    <property type="match status" value="1"/>
</dbReference>
<comment type="caution">
    <text evidence="4">The sequence shown here is derived from an EMBL/GenBank/DDBJ whole genome shotgun (WGS) entry which is preliminary data.</text>
</comment>
<dbReference type="PANTHER" id="PTHR12001">
    <property type="entry name" value="GERANYLGERANYL PYROPHOSPHATE SYNTHASE"/>
    <property type="match status" value="1"/>
</dbReference>
<dbReference type="AlphaFoldDB" id="A0A1S2QGN6"/>
<dbReference type="PANTHER" id="PTHR12001:SF86">
    <property type="entry name" value="GERANYLGERANYL DIPHOSPHATE SYNTHASE"/>
    <property type="match status" value="1"/>
</dbReference>
<name>A0A1S2QGN6_9ACTN</name>
<dbReference type="InterPro" id="IPR033749">
    <property type="entry name" value="Polyprenyl_synt_CS"/>
</dbReference>
<dbReference type="SFLD" id="SFLDG01017">
    <property type="entry name" value="Polyprenyl_Transferase_Like"/>
    <property type="match status" value="1"/>
</dbReference>
<keyword evidence="1" id="KW-0479">Metal-binding</keyword>
<gene>
    <name evidence="4" type="ORF">BIV23_13675</name>
</gene>
<dbReference type="PROSITE" id="PS00444">
    <property type="entry name" value="POLYPRENYL_SYNTHASE_2"/>
    <property type="match status" value="1"/>
</dbReference>